<evidence type="ECO:0000256" key="3">
    <source>
        <dbReference type="ARBA" id="ARBA00023054"/>
    </source>
</evidence>
<sequence length="321" mass="36875">MLQTLLIVFIAIIFILLIIRLWLNKLEEKTKISDDLVDWLKSSTSQIDSKLTENMKMFNTRLDNAARVIGDVQRTIGEFSEIGRSMAELQEFLTSPKLRGNIGEQVLNELLSQNFPKNSYKLQFSFKNGAKVDAVIKTTQGLIPIDSKFPMENFRRMHKEQAKSERQKYKKEFIADVKKHIQSIAGKYIVVSEGTMDYALMYIPSESVYYEIINSPDLFDYSGKYRVLPISPMSFYAYMKAILMSFEGARIQSKAKEILEILNSIKKDYEKTDESLSVLTKHFTNAYNQLSQVSKTFLSLGQKLTSTNLLSSSETQKKLIE</sequence>
<dbReference type="InterPro" id="IPR003798">
    <property type="entry name" value="DNA_recombination_RmuC"/>
</dbReference>
<evidence type="ECO:0000256" key="5">
    <source>
        <dbReference type="SAM" id="Phobius"/>
    </source>
</evidence>
<comment type="function">
    <text evidence="1">Involved in DNA recombination.</text>
</comment>
<evidence type="ECO:0000256" key="2">
    <source>
        <dbReference type="ARBA" id="ARBA00009840"/>
    </source>
</evidence>
<evidence type="ECO:0000256" key="1">
    <source>
        <dbReference type="ARBA" id="ARBA00003416"/>
    </source>
</evidence>
<evidence type="ECO:0008006" key="8">
    <source>
        <dbReference type="Google" id="ProtNLM"/>
    </source>
</evidence>
<gene>
    <name evidence="6" type="ORF">A2774_00370</name>
</gene>
<keyword evidence="5" id="KW-1133">Transmembrane helix</keyword>
<dbReference type="AlphaFoldDB" id="A0A1F7GDI8"/>
<feature type="transmembrane region" description="Helical" evidence="5">
    <location>
        <begin position="6"/>
        <end position="23"/>
    </location>
</feature>
<keyword evidence="5" id="KW-0472">Membrane</keyword>
<reference evidence="6 7" key="1">
    <citation type="journal article" date="2016" name="Nat. Commun.">
        <title>Thousands of microbial genomes shed light on interconnected biogeochemical processes in an aquifer system.</title>
        <authorList>
            <person name="Anantharaman K."/>
            <person name="Brown C.T."/>
            <person name="Hug L.A."/>
            <person name="Sharon I."/>
            <person name="Castelle C.J."/>
            <person name="Probst A.J."/>
            <person name="Thomas B.C."/>
            <person name="Singh A."/>
            <person name="Wilkins M.J."/>
            <person name="Karaoz U."/>
            <person name="Brodie E.L."/>
            <person name="Williams K.H."/>
            <person name="Hubbard S.S."/>
            <person name="Banfield J.F."/>
        </authorList>
    </citation>
    <scope>NUCLEOTIDE SEQUENCE [LARGE SCALE GENOMIC DNA]</scope>
</reference>
<keyword evidence="4" id="KW-0233">DNA recombination</keyword>
<dbReference type="PANTHER" id="PTHR30563">
    <property type="entry name" value="DNA RECOMBINATION PROTEIN RMUC"/>
    <property type="match status" value="1"/>
</dbReference>
<proteinExistence type="inferred from homology"/>
<dbReference type="Pfam" id="PF02646">
    <property type="entry name" value="RmuC"/>
    <property type="match status" value="1"/>
</dbReference>
<comment type="similarity">
    <text evidence="2">Belongs to the RmuC family.</text>
</comment>
<dbReference type="GO" id="GO:0006310">
    <property type="term" value="P:DNA recombination"/>
    <property type="evidence" value="ECO:0007669"/>
    <property type="project" value="UniProtKB-KW"/>
</dbReference>
<dbReference type="PANTHER" id="PTHR30563:SF0">
    <property type="entry name" value="DNA RECOMBINATION PROTEIN RMUC"/>
    <property type="match status" value="1"/>
</dbReference>
<dbReference type="EMBL" id="MFZG01000015">
    <property type="protein sequence ID" value="OGK16937.1"/>
    <property type="molecule type" value="Genomic_DNA"/>
</dbReference>
<dbReference type="Proteomes" id="UP000177208">
    <property type="component" value="Unassembled WGS sequence"/>
</dbReference>
<comment type="caution">
    <text evidence="6">The sequence shown here is derived from an EMBL/GenBank/DDBJ whole genome shotgun (WGS) entry which is preliminary data.</text>
</comment>
<organism evidence="6 7">
    <name type="scientific">Candidatus Roizmanbacteria bacterium RIFCSPHIGHO2_01_FULL_39_12c</name>
    <dbReference type="NCBI Taxonomy" id="1802031"/>
    <lineage>
        <taxon>Bacteria</taxon>
        <taxon>Candidatus Roizmaniibacteriota</taxon>
    </lineage>
</organism>
<keyword evidence="3" id="KW-0175">Coiled coil</keyword>
<protein>
    <recommendedName>
        <fullName evidence="8">DNA recombination protein RmuC</fullName>
    </recommendedName>
</protein>
<evidence type="ECO:0000256" key="4">
    <source>
        <dbReference type="ARBA" id="ARBA00023172"/>
    </source>
</evidence>
<keyword evidence="5" id="KW-0812">Transmembrane</keyword>
<evidence type="ECO:0000313" key="7">
    <source>
        <dbReference type="Proteomes" id="UP000177208"/>
    </source>
</evidence>
<name>A0A1F7GDI8_9BACT</name>
<accession>A0A1F7GDI8</accession>
<evidence type="ECO:0000313" key="6">
    <source>
        <dbReference type="EMBL" id="OGK16937.1"/>
    </source>
</evidence>